<dbReference type="SUPFAM" id="SSF52540">
    <property type="entry name" value="P-loop containing nucleoside triphosphate hydrolases"/>
    <property type="match status" value="1"/>
</dbReference>
<dbReference type="GO" id="GO:0005886">
    <property type="term" value="C:plasma membrane"/>
    <property type="evidence" value="ECO:0007669"/>
    <property type="project" value="TreeGrafter"/>
</dbReference>
<dbReference type="PANTHER" id="PTHR45772">
    <property type="entry name" value="CONSERVED COMPONENT OF ABC TRANSPORTER FOR NATURAL AMINO ACIDS-RELATED"/>
    <property type="match status" value="1"/>
</dbReference>
<keyword evidence="1" id="KW-0813">Transport</keyword>
<reference evidence="5" key="1">
    <citation type="journal article" date="2014" name="Int. J. Syst. Evol. Microbiol.">
        <title>Complete genome sequence of Corynebacterium casei LMG S-19264T (=DSM 44701T), isolated from a smear-ripened cheese.</title>
        <authorList>
            <consortium name="US DOE Joint Genome Institute (JGI-PGF)"/>
            <person name="Walter F."/>
            <person name="Albersmeier A."/>
            <person name="Kalinowski J."/>
            <person name="Ruckert C."/>
        </authorList>
    </citation>
    <scope>NUCLEOTIDE SEQUENCE</scope>
    <source>
        <strain evidence="5">JCM 4646</strain>
    </source>
</reference>
<dbReference type="InterPro" id="IPR027417">
    <property type="entry name" value="P-loop_NTPase"/>
</dbReference>
<dbReference type="GeneID" id="95358562"/>
<keyword evidence="2" id="KW-0547">Nucleotide-binding</keyword>
<dbReference type="Gene3D" id="3.40.50.300">
    <property type="entry name" value="P-loop containing nucleotide triphosphate hydrolases"/>
    <property type="match status" value="1"/>
</dbReference>
<dbReference type="Pfam" id="PF00005">
    <property type="entry name" value="ABC_tran"/>
    <property type="match status" value="1"/>
</dbReference>
<dbReference type="AlphaFoldDB" id="A0A919FI33"/>
<dbReference type="PROSITE" id="PS50893">
    <property type="entry name" value="ABC_TRANSPORTER_2"/>
    <property type="match status" value="1"/>
</dbReference>
<dbReference type="Proteomes" id="UP000617734">
    <property type="component" value="Unassembled WGS sequence"/>
</dbReference>
<evidence type="ECO:0000256" key="3">
    <source>
        <dbReference type="ARBA" id="ARBA00022840"/>
    </source>
</evidence>
<dbReference type="SMART" id="SM00382">
    <property type="entry name" value="AAA"/>
    <property type="match status" value="1"/>
</dbReference>
<sequence length="249" mass="25900">MSAGLTARGVVRGFGGIRAVDGVDLAVPPGRITALVGPNGVGKSTLFDCLAGATRPDAGRVLLAGRDITALPDHARARLGLARTFQQVAVFPGLTVEQNVRVGAEQRRGGTARALLGLPAPGRAAARAATDRALRLLDLDPVRDWPADRLPPGTLRLLELARALAAAPRVLLLDEPGAGLDLAQTARLAAVLRALTAEGMALLLVEHDVELVARLADTVYVMAAGRMVARGPAREVLADRRVAAAWGEP</sequence>
<keyword evidence="6" id="KW-1185">Reference proteome</keyword>
<accession>A0A919FI33</accession>
<dbReference type="GO" id="GO:0016887">
    <property type="term" value="F:ATP hydrolysis activity"/>
    <property type="evidence" value="ECO:0007669"/>
    <property type="project" value="InterPro"/>
</dbReference>
<feature type="domain" description="ABC transporter" evidence="4">
    <location>
        <begin position="5"/>
        <end position="249"/>
    </location>
</feature>
<name>A0A919FI33_9ACTN</name>
<dbReference type="InterPro" id="IPR003439">
    <property type="entry name" value="ABC_transporter-like_ATP-bd"/>
</dbReference>
<proteinExistence type="predicted"/>
<dbReference type="RefSeq" id="WP_190210334.1">
    <property type="nucleotide sequence ID" value="NZ_BNBO01000006.1"/>
</dbReference>
<dbReference type="EMBL" id="BNBO01000006">
    <property type="protein sequence ID" value="GHH65663.1"/>
    <property type="molecule type" value="Genomic_DNA"/>
</dbReference>
<evidence type="ECO:0000259" key="4">
    <source>
        <dbReference type="PROSITE" id="PS50893"/>
    </source>
</evidence>
<keyword evidence="3 5" id="KW-0067">ATP-binding</keyword>
<protein>
    <submittedName>
        <fullName evidence="5">ABC transporter ATP-binding protein</fullName>
    </submittedName>
</protein>
<evidence type="ECO:0000256" key="1">
    <source>
        <dbReference type="ARBA" id="ARBA00022448"/>
    </source>
</evidence>
<dbReference type="InterPro" id="IPR051120">
    <property type="entry name" value="ABC_AA/LPS_Transport"/>
</dbReference>
<gene>
    <name evidence="5" type="ORF">GCM10018781_18510</name>
</gene>
<evidence type="ECO:0000313" key="6">
    <source>
        <dbReference type="Proteomes" id="UP000617734"/>
    </source>
</evidence>
<evidence type="ECO:0000313" key="5">
    <source>
        <dbReference type="EMBL" id="GHH65663.1"/>
    </source>
</evidence>
<evidence type="ECO:0000256" key="2">
    <source>
        <dbReference type="ARBA" id="ARBA00022741"/>
    </source>
</evidence>
<dbReference type="InterPro" id="IPR003593">
    <property type="entry name" value="AAA+_ATPase"/>
</dbReference>
<dbReference type="GO" id="GO:0005524">
    <property type="term" value="F:ATP binding"/>
    <property type="evidence" value="ECO:0007669"/>
    <property type="project" value="UniProtKB-KW"/>
</dbReference>
<organism evidence="5 6">
    <name type="scientific">Kitasatospora indigofera</name>
    <dbReference type="NCBI Taxonomy" id="67307"/>
    <lineage>
        <taxon>Bacteria</taxon>
        <taxon>Bacillati</taxon>
        <taxon>Actinomycetota</taxon>
        <taxon>Actinomycetes</taxon>
        <taxon>Kitasatosporales</taxon>
        <taxon>Streptomycetaceae</taxon>
        <taxon>Kitasatospora</taxon>
    </lineage>
</organism>
<reference evidence="5" key="2">
    <citation type="submission" date="2020-09" db="EMBL/GenBank/DDBJ databases">
        <authorList>
            <person name="Sun Q."/>
            <person name="Ohkuma M."/>
        </authorList>
    </citation>
    <scope>NUCLEOTIDE SEQUENCE</scope>
    <source>
        <strain evidence="5">JCM 4646</strain>
    </source>
</reference>
<comment type="caution">
    <text evidence="5">The sequence shown here is derived from an EMBL/GenBank/DDBJ whole genome shotgun (WGS) entry which is preliminary data.</text>
</comment>